<dbReference type="InterPro" id="IPR009097">
    <property type="entry name" value="Cyclic_Pdiesterase"/>
</dbReference>
<protein>
    <submittedName>
        <fullName evidence="1">Uncharacterized protein</fullName>
    </submittedName>
</protein>
<evidence type="ECO:0000313" key="2">
    <source>
        <dbReference type="Proteomes" id="UP000696280"/>
    </source>
</evidence>
<dbReference type="EMBL" id="CAJVRL010000043">
    <property type="protein sequence ID" value="CAG8951528.1"/>
    <property type="molecule type" value="Genomic_DNA"/>
</dbReference>
<reference evidence="1" key="1">
    <citation type="submission" date="2021-07" db="EMBL/GenBank/DDBJ databases">
        <authorList>
            <person name="Durling M."/>
        </authorList>
    </citation>
    <scope>NUCLEOTIDE SEQUENCE</scope>
</reference>
<organism evidence="1 2">
    <name type="scientific">Hymenoscyphus fraxineus</name>
    <dbReference type="NCBI Taxonomy" id="746836"/>
    <lineage>
        <taxon>Eukaryota</taxon>
        <taxon>Fungi</taxon>
        <taxon>Dikarya</taxon>
        <taxon>Ascomycota</taxon>
        <taxon>Pezizomycotina</taxon>
        <taxon>Leotiomycetes</taxon>
        <taxon>Helotiales</taxon>
        <taxon>Helotiaceae</taxon>
        <taxon>Hymenoscyphus</taxon>
    </lineage>
</organism>
<dbReference type="SUPFAM" id="SSF55144">
    <property type="entry name" value="LigT-like"/>
    <property type="match status" value="1"/>
</dbReference>
<gene>
    <name evidence="1" type="ORF">HYFRA_00007444</name>
</gene>
<accession>A0A9N9KR65</accession>
<comment type="caution">
    <text evidence="1">The sequence shown here is derived from an EMBL/GenBank/DDBJ whole genome shotgun (WGS) entry which is preliminary data.</text>
</comment>
<dbReference type="Proteomes" id="UP000696280">
    <property type="component" value="Unassembled WGS sequence"/>
</dbReference>
<dbReference type="OrthoDB" id="2967263at2759"/>
<name>A0A9N9KR65_9HELO</name>
<keyword evidence="2" id="KW-1185">Reference proteome</keyword>
<sequence length="288" mass="33229">MFEDFLKSANNNPVIIQHLCDAQRSKRNEEQKHYLLSDDFKGVRPDQYLINYLNDPKYVDPRNNLCIWARPTKAVMKLVAKIQKELLTLAPGIWTTPLESLHMTVLEIVHTATTEEVNSCAKKLQPCLKEMVNYPLTHRTRLVKPKLNFDDAAVALSFVPAAGEDRDDESVDRYTYLHLRSDFSNMCSRNGVEVVARYETTSSHMTVARFVSKDEHGEREAMELWINKIESLNRWLEDECFPQEGLQEKGRGEHVGLEWYIGAERGLEIRTRDLWYGGGVSIEVGEHF</sequence>
<proteinExistence type="predicted"/>
<dbReference type="AlphaFoldDB" id="A0A9N9KR65"/>
<evidence type="ECO:0000313" key="1">
    <source>
        <dbReference type="EMBL" id="CAG8951528.1"/>
    </source>
</evidence>